<sequence>MRYAIYYTPPFDDPLTRLGSQWLGRDAFSGKEINQPALEEISRERLSALTPFPRRYGFHGTMKAPFALAEGRSEDELRDAFAEFCERMPAFDLPGLAVTRLGSFLALTPSAPIEALDVFAATCVETFDAFRAPLSDADRERRLSSGLSDRQAGYLLRWGYPYVFDEFRFHMTLSSRLEDEREAECLKRDAMRYFAAVTERPRPFATLALFVERERGGPFTILDLRPLKAGASRVEAQQETVNV</sequence>
<organism evidence="1 2">
    <name type="scientific">Stappia sediminis</name>
    <dbReference type="NCBI Taxonomy" id="2692190"/>
    <lineage>
        <taxon>Bacteria</taxon>
        <taxon>Pseudomonadati</taxon>
        <taxon>Pseudomonadota</taxon>
        <taxon>Alphaproteobacteria</taxon>
        <taxon>Hyphomicrobiales</taxon>
        <taxon>Stappiaceae</taxon>
        <taxon>Stappia</taxon>
    </lineage>
</organism>
<name>A0A7X3S7M7_9HYPH</name>
<dbReference type="Proteomes" id="UP000433101">
    <property type="component" value="Unassembled WGS sequence"/>
</dbReference>
<keyword evidence="2" id="KW-1185">Reference proteome</keyword>
<evidence type="ECO:0000313" key="1">
    <source>
        <dbReference type="EMBL" id="MXN64948.1"/>
    </source>
</evidence>
<dbReference type="EMBL" id="WUMV01000003">
    <property type="protein sequence ID" value="MXN64948.1"/>
    <property type="molecule type" value="Genomic_DNA"/>
</dbReference>
<dbReference type="PIRSF" id="PIRSF033328">
    <property type="entry name" value="Phest_Mll4975"/>
    <property type="match status" value="1"/>
</dbReference>
<dbReference type="InterPro" id="IPR009389">
    <property type="entry name" value="DUF1045"/>
</dbReference>
<reference evidence="1 2" key="1">
    <citation type="submission" date="2019-12" db="EMBL/GenBank/DDBJ databases">
        <authorList>
            <person name="Li M."/>
        </authorList>
    </citation>
    <scope>NUCLEOTIDE SEQUENCE [LARGE SCALE GENOMIC DNA]</scope>
    <source>
        <strain evidence="1 2">GBMRC 2046</strain>
    </source>
</reference>
<gene>
    <name evidence="1" type="ORF">GR183_08515</name>
</gene>
<dbReference type="Pfam" id="PF06299">
    <property type="entry name" value="DUF1045"/>
    <property type="match status" value="1"/>
</dbReference>
<protein>
    <submittedName>
        <fullName evidence="1">DUF1045 domain-containing protein</fullName>
    </submittedName>
</protein>
<dbReference type="NCBIfam" id="TIGR03223">
    <property type="entry name" value="Phn_opern_protn"/>
    <property type="match status" value="1"/>
</dbReference>
<evidence type="ECO:0000313" key="2">
    <source>
        <dbReference type="Proteomes" id="UP000433101"/>
    </source>
</evidence>
<accession>A0A7X3S7M7</accession>
<dbReference type="AlphaFoldDB" id="A0A7X3S7M7"/>
<proteinExistence type="predicted"/>
<dbReference type="RefSeq" id="WP_160775182.1">
    <property type="nucleotide sequence ID" value="NZ_WUMV01000003.1"/>
</dbReference>
<comment type="caution">
    <text evidence="1">The sequence shown here is derived from an EMBL/GenBank/DDBJ whole genome shotgun (WGS) entry which is preliminary data.</text>
</comment>